<evidence type="ECO:0000313" key="3">
    <source>
        <dbReference type="EMBL" id="CAD9085920.1"/>
    </source>
</evidence>
<organism evidence="3">
    <name type="scientific">Percolomonas cosmopolitus</name>
    <dbReference type="NCBI Taxonomy" id="63605"/>
    <lineage>
        <taxon>Eukaryota</taxon>
        <taxon>Discoba</taxon>
        <taxon>Heterolobosea</taxon>
        <taxon>Tetramitia</taxon>
        <taxon>Eutetramitia</taxon>
        <taxon>Percolomonadidae</taxon>
        <taxon>Percolomonas</taxon>
    </lineage>
</organism>
<dbReference type="AlphaFoldDB" id="A0A7S1KTX9"/>
<dbReference type="InterPro" id="IPR014729">
    <property type="entry name" value="Rossmann-like_a/b/a_fold"/>
</dbReference>
<dbReference type="PANTHER" id="PTHR46268:SF6">
    <property type="entry name" value="UNIVERSAL STRESS PROTEIN UP12"/>
    <property type="match status" value="1"/>
</dbReference>
<protein>
    <recommendedName>
        <fullName evidence="2">UspA domain-containing protein</fullName>
    </recommendedName>
</protein>
<comment type="similarity">
    <text evidence="1">Belongs to the universal stress protein A family.</text>
</comment>
<dbReference type="PANTHER" id="PTHR46268">
    <property type="entry name" value="STRESS RESPONSE PROTEIN NHAX"/>
    <property type="match status" value="1"/>
</dbReference>
<dbReference type="SUPFAM" id="SSF52402">
    <property type="entry name" value="Adenine nucleotide alpha hydrolases-like"/>
    <property type="match status" value="2"/>
</dbReference>
<accession>A0A7S1KTX9</accession>
<reference evidence="3" key="1">
    <citation type="submission" date="2021-01" db="EMBL/GenBank/DDBJ databases">
        <authorList>
            <person name="Corre E."/>
            <person name="Pelletier E."/>
            <person name="Niang G."/>
            <person name="Scheremetjew M."/>
            <person name="Finn R."/>
            <person name="Kale V."/>
            <person name="Holt S."/>
            <person name="Cochrane G."/>
            <person name="Meng A."/>
            <person name="Brown T."/>
            <person name="Cohen L."/>
        </authorList>
    </citation>
    <scope>NUCLEOTIDE SEQUENCE</scope>
    <source>
        <strain evidence="3">WS</strain>
    </source>
</reference>
<dbReference type="EMBL" id="HBGD01011137">
    <property type="protein sequence ID" value="CAD9085920.1"/>
    <property type="molecule type" value="Transcribed_RNA"/>
</dbReference>
<proteinExistence type="inferred from homology"/>
<dbReference type="InterPro" id="IPR006015">
    <property type="entry name" value="Universal_stress_UspA"/>
</dbReference>
<dbReference type="Pfam" id="PF00582">
    <property type="entry name" value="Usp"/>
    <property type="match status" value="2"/>
</dbReference>
<dbReference type="Gene3D" id="3.40.50.620">
    <property type="entry name" value="HUPs"/>
    <property type="match status" value="2"/>
</dbReference>
<dbReference type="CDD" id="cd00293">
    <property type="entry name" value="USP-like"/>
    <property type="match status" value="2"/>
</dbReference>
<sequence length="302" mass="35114">MPFPRILFPTDFSEAANEHLPYVQYILSHVKPDELCVLTVNRLSPSNTPVERKTEDQLDFDAQTLERMSDDFDSRKDEYLSKLQREDESKVEFKQRHGKFVEVVKSEANNYQLLIMGTHGRGFVQAKLLGSNCSKIVSAVNIRCPILVIPTHKISNLHIHKMVYATQLRNGKVDVQNLRKFLEFASYFHAKIVFVHVDKYYATNANESEKQGYLLQQRKQEMVEKLQEQIDPHCPEHIKHKYCVLFDKSVARSLTEYVREKDVDLLALIKVKRSFISKLFHSSLTKNMSLSSHIPLMIFNQT</sequence>
<evidence type="ECO:0000256" key="1">
    <source>
        <dbReference type="ARBA" id="ARBA00008791"/>
    </source>
</evidence>
<evidence type="ECO:0000259" key="2">
    <source>
        <dbReference type="Pfam" id="PF00582"/>
    </source>
</evidence>
<feature type="domain" description="UspA" evidence="2">
    <location>
        <begin position="178"/>
        <end position="299"/>
    </location>
</feature>
<dbReference type="InterPro" id="IPR006016">
    <property type="entry name" value="UspA"/>
</dbReference>
<gene>
    <name evidence="3" type="ORF">PCOS0759_LOCUS9174</name>
</gene>
<dbReference type="PRINTS" id="PR01438">
    <property type="entry name" value="UNVRSLSTRESS"/>
</dbReference>
<feature type="domain" description="UspA" evidence="2">
    <location>
        <begin position="3"/>
        <end position="150"/>
    </location>
</feature>
<name>A0A7S1KTX9_9EUKA</name>